<dbReference type="Gene3D" id="3.30.559.30">
    <property type="entry name" value="Nonribosomal peptide synthetase, condensation domain"/>
    <property type="match status" value="1"/>
</dbReference>
<dbReference type="STRING" id="640132.Srot_0563"/>
<gene>
    <name evidence="2" type="ordered locus">Srot_0563</name>
</gene>
<evidence type="ECO:0000313" key="2">
    <source>
        <dbReference type="EMBL" id="ADG97045.1"/>
    </source>
</evidence>
<dbReference type="GO" id="GO:0008610">
    <property type="term" value="P:lipid biosynthetic process"/>
    <property type="evidence" value="ECO:0007669"/>
    <property type="project" value="UniProtKB-ARBA"/>
</dbReference>
<dbReference type="AlphaFoldDB" id="D6ZCK3"/>
<proteinExistence type="predicted"/>
<dbReference type="GO" id="GO:0043041">
    <property type="term" value="P:amino acid activation for nonribosomal peptide biosynthetic process"/>
    <property type="evidence" value="ECO:0007669"/>
    <property type="project" value="TreeGrafter"/>
</dbReference>
<dbReference type="KEGG" id="srt:Srot_0563"/>
<sequence length="485" mass="54295">MEFVELFDYPITPGRVTHWMAHAETVMRDWPVDPRPASFVHEAHLRAYTLAKCETRESWIGTALEFEGELDHAAFARTLRLWADRHEVLRSQVELVDLSHPQTSPLIRRTLPEGAADFVPIDVGDLHSATAVHRELSQQFDTIASPSRWPGYVFSTLERDDGTFTVLFVADHSLLDGYSIYLLGNELVQLYRQVLVEAPDFTPEPAGDKDSYVDFSAEERVAAQAVGPEHPAVRAWDAVLKDGGAVTFPLPLEDMRSHRGKVAQRGYMSWLLDSQLSEDFSEACKAAGGNYQAGIIAALALSTKLTSDREQFSAVMPFHTRNHPRWAESLGWFVGVAPMTVDLRMSDSFSSALPLAQQTQQTGRLIASVPYARVRELLGPTRDNSFLVSFINGFAIPGIDQWQEWRLRGLRSKNYSDDEVALFFNRSPSGLVLCGRYPNTETASRNVHKYLSTFRRIVVSVAETGEFALSGQKLAARAERLRQPA</sequence>
<dbReference type="GO" id="GO:0044550">
    <property type="term" value="P:secondary metabolite biosynthetic process"/>
    <property type="evidence" value="ECO:0007669"/>
    <property type="project" value="TreeGrafter"/>
</dbReference>
<dbReference type="PANTHER" id="PTHR45527">
    <property type="entry name" value="NONRIBOSOMAL PEPTIDE SYNTHETASE"/>
    <property type="match status" value="1"/>
</dbReference>
<dbReference type="EMBL" id="CP001958">
    <property type="protein sequence ID" value="ADG97045.1"/>
    <property type="molecule type" value="Genomic_DNA"/>
</dbReference>
<dbReference type="GO" id="GO:0031177">
    <property type="term" value="F:phosphopantetheine binding"/>
    <property type="evidence" value="ECO:0007669"/>
    <property type="project" value="TreeGrafter"/>
</dbReference>
<evidence type="ECO:0000259" key="1">
    <source>
        <dbReference type="Pfam" id="PF00668"/>
    </source>
</evidence>
<keyword evidence="3" id="KW-1185">Reference proteome</keyword>
<dbReference type="Proteomes" id="UP000002247">
    <property type="component" value="Chromosome"/>
</dbReference>
<dbReference type="HOGENOM" id="CLU_034647_1_0_11"/>
<dbReference type="GO" id="GO:0003824">
    <property type="term" value="F:catalytic activity"/>
    <property type="evidence" value="ECO:0007669"/>
    <property type="project" value="InterPro"/>
</dbReference>
<dbReference type="RefSeq" id="WP_013137501.1">
    <property type="nucleotide sequence ID" value="NC_014168.1"/>
</dbReference>
<dbReference type="eggNOG" id="COG1020">
    <property type="taxonomic scope" value="Bacteria"/>
</dbReference>
<feature type="domain" description="Condensation" evidence="1">
    <location>
        <begin position="46"/>
        <end position="386"/>
    </location>
</feature>
<dbReference type="SUPFAM" id="SSF52777">
    <property type="entry name" value="CoA-dependent acyltransferases"/>
    <property type="match status" value="2"/>
</dbReference>
<protein>
    <submittedName>
        <fullName evidence="2">Condensation domain protein</fullName>
    </submittedName>
</protein>
<reference evidence="2 3" key="1">
    <citation type="journal article" date="2010" name="Stand. Genomic Sci.">
        <title>Complete genome sequence of Segniliparus rotundus type strain (CDC 1076).</title>
        <authorList>
            <person name="Sikorski J."/>
            <person name="Lapidus A."/>
            <person name="Copeland A."/>
            <person name="Misra M."/>
            <person name="Glavina Del Rio T."/>
            <person name="Nolan M."/>
            <person name="Lucas S."/>
            <person name="Chen F."/>
            <person name="Tice H."/>
            <person name="Cheng J.F."/>
            <person name="Jando M."/>
            <person name="Schneider S."/>
            <person name="Bruce D."/>
            <person name="Goodwin L."/>
            <person name="Pitluck S."/>
            <person name="Liolios K."/>
            <person name="Mikhailova N."/>
            <person name="Pati A."/>
            <person name="Ivanova N."/>
            <person name="Mavromatis K."/>
            <person name="Chen A."/>
            <person name="Palaniappan K."/>
            <person name="Chertkov O."/>
            <person name="Land M."/>
            <person name="Hauser L."/>
            <person name="Chang Y.J."/>
            <person name="Jeffries C.D."/>
            <person name="Brettin T."/>
            <person name="Detter J.C."/>
            <person name="Han C."/>
            <person name="Rohde M."/>
            <person name="Goker M."/>
            <person name="Bristow J."/>
            <person name="Eisen J.A."/>
            <person name="Markowitz V."/>
            <person name="Hugenholtz P."/>
            <person name="Kyrpides N.C."/>
            <person name="Klenk H.P."/>
        </authorList>
    </citation>
    <scope>NUCLEOTIDE SEQUENCE [LARGE SCALE GENOMIC DNA]</scope>
    <source>
        <strain evidence="3">ATCC BAA-972 / CDC 1076 / CIP 108378 / DSM 44985 / JCM 13578</strain>
    </source>
</reference>
<dbReference type="OrthoDB" id="9789603at2"/>
<name>D6ZCK3_SEGRD</name>
<dbReference type="InterPro" id="IPR023213">
    <property type="entry name" value="CAT-like_dom_sf"/>
</dbReference>
<dbReference type="GO" id="GO:0005737">
    <property type="term" value="C:cytoplasm"/>
    <property type="evidence" value="ECO:0007669"/>
    <property type="project" value="TreeGrafter"/>
</dbReference>
<evidence type="ECO:0000313" key="3">
    <source>
        <dbReference type="Proteomes" id="UP000002247"/>
    </source>
</evidence>
<dbReference type="PANTHER" id="PTHR45527:SF1">
    <property type="entry name" value="FATTY ACID SYNTHASE"/>
    <property type="match status" value="1"/>
</dbReference>
<dbReference type="InterPro" id="IPR001242">
    <property type="entry name" value="Condensation_dom"/>
</dbReference>
<organism evidence="2 3">
    <name type="scientific">Segniliparus rotundus (strain ATCC BAA-972 / CDC 1076 / CIP 108378 / DSM 44985 / JCM 13578)</name>
    <dbReference type="NCBI Taxonomy" id="640132"/>
    <lineage>
        <taxon>Bacteria</taxon>
        <taxon>Bacillati</taxon>
        <taxon>Actinomycetota</taxon>
        <taxon>Actinomycetes</taxon>
        <taxon>Mycobacteriales</taxon>
        <taxon>Segniliparaceae</taxon>
        <taxon>Segniliparus</taxon>
    </lineage>
</organism>
<dbReference type="Pfam" id="PF00668">
    <property type="entry name" value="Condensation"/>
    <property type="match status" value="1"/>
</dbReference>
<dbReference type="Gene3D" id="3.30.559.10">
    <property type="entry name" value="Chloramphenicol acetyltransferase-like domain"/>
    <property type="match status" value="1"/>
</dbReference>
<accession>D6ZCK3</accession>